<reference evidence="1 2" key="1">
    <citation type="submission" date="2024-09" db="EMBL/GenBank/DDBJ databases">
        <title>Floridaenema gen nov. (Aerosakkonemataceae, Aerosakkonematales ord. nov., Cyanobacteria) from benthic tropical and subtropical fresh waters, with the description of four new species.</title>
        <authorList>
            <person name="Moretto J.A."/>
            <person name="Berthold D.E."/>
            <person name="Lefler F.W."/>
            <person name="Huang I.-S."/>
            <person name="Laughinghouse H. IV."/>
        </authorList>
    </citation>
    <scope>NUCLEOTIDE SEQUENCE [LARGE SCALE GENOMIC DNA]</scope>
    <source>
        <strain evidence="1 2">BLCC-F167</strain>
    </source>
</reference>
<dbReference type="Proteomes" id="UP001576780">
    <property type="component" value="Unassembled WGS sequence"/>
</dbReference>
<organism evidence="1 2">
    <name type="scientific">Floridaenema evergladense BLCC-F167</name>
    <dbReference type="NCBI Taxonomy" id="3153639"/>
    <lineage>
        <taxon>Bacteria</taxon>
        <taxon>Bacillati</taxon>
        <taxon>Cyanobacteriota</taxon>
        <taxon>Cyanophyceae</taxon>
        <taxon>Oscillatoriophycideae</taxon>
        <taxon>Aerosakkonematales</taxon>
        <taxon>Aerosakkonemataceae</taxon>
        <taxon>Floridanema</taxon>
        <taxon>Floridanema evergladense</taxon>
    </lineage>
</organism>
<comment type="caution">
    <text evidence="1">The sequence shown here is derived from an EMBL/GenBank/DDBJ whole genome shotgun (WGS) entry which is preliminary data.</text>
</comment>
<protein>
    <submittedName>
        <fullName evidence="1">IS4 family transposase</fullName>
    </submittedName>
</protein>
<dbReference type="EMBL" id="JBHFNT010000289">
    <property type="protein sequence ID" value="MFB2839018.1"/>
    <property type="molecule type" value="Genomic_DNA"/>
</dbReference>
<name>A0ABV4WV77_9CYAN</name>
<accession>A0ABV4WV77</accession>
<evidence type="ECO:0000313" key="2">
    <source>
        <dbReference type="Proteomes" id="UP001576780"/>
    </source>
</evidence>
<keyword evidence="2" id="KW-1185">Reference proteome</keyword>
<gene>
    <name evidence="1" type="ORF">ACE1CA_31390</name>
</gene>
<proteinExistence type="predicted"/>
<feature type="non-terminal residue" evidence="1">
    <location>
        <position position="1"/>
    </location>
</feature>
<evidence type="ECO:0000313" key="1">
    <source>
        <dbReference type="EMBL" id="MFB2839018.1"/>
    </source>
</evidence>
<sequence length="41" mass="4598">TAGVPPLRLGFTGTLRVIRRAIPKFQRLQPEEFPFFSIGSP</sequence>